<dbReference type="EMBL" id="CP039347">
    <property type="protein sequence ID" value="QCD86785.1"/>
    <property type="molecule type" value="Genomic_DNA"/>
</dbReference>
<accession>A0A4D6LEN1</accession>
<evidence type="ECO:0000313" key="2">
    <source>
        <dbReference type="Proteomes" id="UP000501690"/>
    </source>
</evidence>
<dbReference type="AlphaFoldDB" id="A0A4D6LEN1"/>
<organism evidence="1 2">
    <name type="scientific">Vigna unguiculata</name>
    <name type="common">Cowpea</name>
    <dbReference type="NCBI Taxonomy" id="3917"/>
    <lineage>
        <taxon>Eukaryota</taxon>
        <taxon>Viridiplantae</taxon>
        <taxon>Streptophyta</taxon>
        <taxon>Embryophyta</taxon>
        <taxon>Tracheophyta</taxon>
        <taxon>Spermatophyta</taxon>
        <taxon>Magnoliopsida</taxon>
        <taxon>eudicotyledons</taxon>
        <taxon>Gunneridae</taxon>
        <taxon>Pentapetalae</taxon>
        <taxon>rosids</taxon>
        <taxon>fabids</taxon>
        <taxon>Fabales</taxon>
        <taxon>Fabaceae</taxon>
        <taxon>Papilionoideae</taxon>
        <taxon>50 kb inversion clade</taxon>
        <taxon>NPAAA clade</taxon>
        <taxon>indigoferoid/millettioid clade</taxon>
        <taxon>Phaseoleae</taxon>
        <taxon>Vigna</taxon>
    </lineage>
</organism>
<protein>
    <submittedName>
        <fullName evidence="1">Uncharacterized protein</fullName>
    </submittedName>
</protein>
<sequence length="61" mass="6974">MHIVENLSCSTYALIQRDPDLLKHMENIIKANTSYSIRRCNRPPNVESYMPNLDSVSHVGT</sequence>
<gene>
    <name evidence="1" type="ORF">DEO72_LG3g1311</name>
</gene>
<reference evidence="1 2" key="1">
    <citation type="submission" date="2019-04" db="EMBL/GenBank/DDBJ databases">
        <title>An improved genome assembly and genetic linkage map for asparagus bean, Vigna unguiculata ssp. sesquipedialis.</title>
        <authorList>
            <person name="Xia Q."/>
            <person name="Zhang R."/>
            <person name="Dong Y."/>
        </authorList>
    </citation>
    <scope>NUCLEOTIDE SEQUENCE [LARGE SCALE GENOMIC DNA]</scope>
    <source>
        <tissue evidence="1">Leaf</tissue>
    </source>
</reference>
<keyword evidence="2" id="KW-1185">Reference proteome</keyword>
<evidence type="ECO:0000313" key="1">
    <source>
        <dbReference type="EMBL" id="QCD86785.1"/>
    </source>
</evidence>
<name>A0A4D6LEN1_VIGUN</name>
<proteinExistence type="predicted"/>
<dbReference type="Proteomes" id="UP000501690">
    <property type="component" value="Linkage Group LG3"/>
</dbReference>